<evidence type="ECO:0000256" key="9">
    <source>
        <dbReference type="NCBIfam" id="TIGR02209"/>
    </source>
</evidence>
<gene>
    <name evidence="8 10" type="primary">ftsL</name>
    <name evidence="10" type="ORF">CW740_03105</name>
</gene>
<dbReference type="InterPro" id="IPR011922">
    <property type="entry name" value="Cell_div_FtsL"/>
</dbReference>
<keyword evidence="2 8" id="KW-1003">Cell membrane</keyword>
<proteinExistence type="inferred from homology"/>
<comment type="function">
    <text evidence="8">Essential cell division protein. May link together the upstream cell division proteins, which are predominantly cytoplasmic, with the downstream cell division proteins, which are predominantly periplasmic.</text>
</comment>
<evidence type="ECO:0000313" key="11">
    <source>
        <dbReference type="Proteomes" id="UP000232693"/>
    </source>
</evidence>
<keyword evidence="11" id="KW-1185">Reference proteome</keyword>
<protein>
    <recommendedName>
        <fullName evidence="8 9">Cell division protein FtsL</fullName>
    </recommendedName>
</protein>
<dbReference type="PANTHER" id="PTHR37479">
    <property type="entry name" value="CELL DIVISION PROTEIN FTSL"/>
    <property type="match status" value="1"/>
</dbReference>
<keyword evidence="6 8" id="KW-0472">Membrane</keyword>
<dbReference type="RefSeq" id="WP_106646155.1">
    <property type="nucleotide sequence ID" value="NZ_BMGO01000002.1"/>
</dbReference>
<keyword evidence="3 8" id="KW-0132">Cell division</keyword>
<dbReference type="Pfam" id="PF04999">
    <property type="entry name" value="FtsL"/>
    <property type="match status" value="1"/>
</dbReference>
<name>A0A2K9ASY9_9GAMM</name>
<keyword evidence="8" id="KW-0997">Cell inner membrane</keyword>
<dbReference type="GO" id="GO:0005886">
    <property type="term" value="C:plasma membrane"/>
    <property type="evidence" value="ECO:0007669"/>
    <property type="project" value="UniProtKB-SubCell"/>
</dbReference>
<dbReference type="Proteomes" id="UP000232693">
    <property type="component" value="Chromosome"/>
</dbReference>
<evidence type="ECO:0000256" key="2">
    <source>
        <dbReference type="ARBA" id="ARBA00022475"/>
    </source>
</evidence>
<evidence type="ECO:0000256" key="8">
    <source>
        <dbReference type="HAMAP-Rule" id="MF_00910"/>
    </source>
</evidence>
<comment type="similarity">
    <text evidence="8">Belongs to the FtsL family.</text>
</comment>
<accession>A0A2K9ASY9</accession>
<dbReference type="EMBL" id="CP025120">
    <property type="protein sequence ID" value="AUD78281.1"/>
    <property type="molecule type" value="Genomic_DNA"/>
</dbReference>
<organism evidence="10 11">
    <name type="scientific">Kangiella profundi</name>
    <dbReference type="NCBI Taxonomy" id="1561924"/>
    <lineage>
        <taxon>Bacteria</taxon>
        <taxon>Pseudomonadati</taxon>
        <taxon>Pseudomonadota</taxon>
        <taxon>Gammaproteobacteria</taxon>
        <taxon>Kangiellales</taxon>
        <taxon>Kangiellaceae</taxon>
        <taxon>Kangiella</taxon>
    </lineage>
</organism>
<evidence type="ECO:0000256" key="4">
    <source>
        <dbReference type="ARBA" id="ARBA00022692"/>
    </source>
</evidence>
<comment type="subcellular location">
    <subcellularLocation>
        <location evidence="8">Cell inner membrane</location>
        <topology evidence="8">Single-pass type II membrane protein</topology>
    </subcellularLocation>
    <subcellularLocation>
        <location evidence="1">Cell membrane</location>
        <topology evidence="1">Single-pass type II membrane protein</topology>
    </subcellularLocation>
    <text evidence="8">Localizes to the division septum where it forms a ring structure.</text>
</comment>
<dbReference type="NCBIfam" id="TIGR02209">
    <property type="entry name" value="ftsL_broad"/>
    <property type="match status" value="1"/>
</dbReference>
<evidence type="ECO:0000256" key="3">
    <source>
        <dbReference type="ARBA" id="ARBA00022618"/>
    </source>
</evidence>
<evidence type="ECO:0000256" key="1">
    <source>
        <dbReference type="ARBA" id="ARBA00004401"/>
    </source>
</evidence>
<comment type="subunit">
    <text evidence="8">Part of a complex composed of FtsB, FtsL and FtsQ.</text>
</comment>
<dbReference type="KEGG" id="kpd:CW740_03105"/>
<evidence type="ECO:0000256" key="7">
    <source>
        <dbReference type="ARBA" id="ARBA00023306"/>
    </source>
</evidence>
<dbReference type="GO" id="GO:0032153">
    <property type="term" value="C:cell division site"/>
    <property type="evidence" value="ECO:0007669"/>
    <property type="project" value="UniProtKB-UniRule"/>
</dbReference>
<dbReference type="PANTHER" id="PTHR37479:SF1">
    <property type="entry name" value="CELL DIVISION PROTEIN FTSL"/>
    <property type="match status" value="1"/>
</dbReference>
<sequence length="118" mass="13425">MSPAKLKEKVRETTSLWPFYSLLATVLRRFGVIFLGVLVVVSGIVIAHQTHQMRQATIALKQLEDEQTALDLQWQKLSLEQSALSEHSRVESLAEKRLQMKQLDSRNEVLITPSVRGK</sequence>
<dbReference type="OrthoDB" id="6196803at2"/>
<keyword evidence="4 8" id="KW-0812">Transmembrane</keyword>
<evidence type="ECO:0000313" key="10">
    <source>
        <dbReference type="EMBL" id="AUD78281.1"/>
    </source>
</evidence>
<keyword evidence="5 8" id="KW-1133">Transmembrane helix</keyword>
<evidence type="ECO:0000256" key="6">
    <source>
        <dbReference type="ARBA" id="ARBA00023136"/>
    </source>
</evidence>
<dbReference type="HAMAP" id="MF_00910">
    <property type="entry name" value="FtsL"/>
    <property type="match status" value="1"/>
</dbReference>
<dbReference type="AlphaFoldDB" id="A0A2K9ASY9"/>
<keyword evidence="7 8" id="KW-0131">Cell cycle</keyword>
<feature type="transmembrane region" description="Helical" evidence="8">
    <location>
        <begin position="26"/>
        <end position="47"/>
    </location>
</feature>
<reference evidence="10 11" key="1">
    <citation type="submission" date="2017-12" db="EMBL/GenBank/DDBJ databases">
        <title>Kangiella profundi FT102 completed genome.</title>
        <authorList>
            <person name="Xu J."/>
            <person name="Wang J."/>
            <person name="Lu Y."/>
        </authorList>
    </citation>
    <scope>NUCLEOTIDE SEQUENCE [LARGE SCALE GENOMIC DNA]</scope>
    <source>
        <strain evidence="10 11">FT102</strain>
    </source>
</reference>
<evidence type="ECO:0000256" key="5">
    <source>
        <dbReference type="ARBA" id="ARBA00022989"/>
    </source>
</evidence>
<dbReference type="GO" id="GO:0043093">
    <property type="term" value="P:FtsZ-dependent cytokinesis"/>
    <property type="evidence" value="ECO:0007669"/>
    <property type="project" value="UniProtKB-UniRule"/>
</dbReference>